<keyword evidence="10" id="KW-0739">Sodium transport</keyword>
<keyword evidence="6 12" id="KW-1133">Transmembrane helix</keyword>
<reference evidence="14" key="1">
    <citation type="journal article" date="2019" name="Int. J. Syst. Evol. Microbiol.">
        <title>The Global Catalogue of Microorganisms (GCM) 10K type strain sequencing project: providing services to taxonomists for standard genome sequencing and annotation.</title>
        <authorList>
            <consortium name="The Broad Institute Genomics Platform"/>
            <consortium name="The Broad Institute Genome Sequencing Center for Infectious Disease"/>
            <person name="Wu L."/>
            <person name="Ma J."/>
        </authorList>
    </citation>
    <scope>NUCLEOTIDE SEQUENCE [LARGE SCALE GENOMIC DNA]</scope>
    <source>
        <strain evidence="14">CCUG 63682</strain>
    </source>
</reference>
<feature type="transmembrane region" description="Helical" evidence="12">
    <location>
        <begin position="42"/>
        <end position="62"/>
    </location>
</feature>
<dbReference type="InterPro" id="IPR038377">
    <property type="entry name" value="Na/Glc_symporter_sf"/>
</dbReference>
<feature type="transmembrane region" description="Helical" evidence="12">
    <location>
        <begin position="481"/>
        <end position="503"/>
    </location>
</feature>
<dbReference type="PANTHER" id="PTHR42985">
    <property type="entry name" value="SODIUM-COUPLED MONOCARBOXYLATE TRANSPORTER"/>
    <property type="match status" value="1"/>
</dbReference>
<feature type="transmembrane region" description="Helical" evidence="12">
    <location>
        <begin position="456"/>
        <end position="475"/>
    </location>
</feature>
<keyword evidence="8" id="KW-0406">Ion transport</keyword>
<comment type="similarity">
    <text evidence="2 11">Belongs to the sodium:solute symporter (SSF) (TC 2.A.21) family.</text>
</comment>
<feature type="transmembrane region" description="Helical" evidence="12">
    <location>
        <begin position="6"/>
        <end position="22"/>
    </location>
</feature>
<keyword evidence="4" id="KW-1003">Cell membrane</keyword>
<evidence type="ECO:0000256" key="11">
    <source>
        <dbReference type="RuleBase" id="RU362091"/>
    </source>
</evidence>
<dbReference type="Proteomes" id="UP001595953">
    <property type="component" value="Unassembled WGS sequence"/>
</dbReference>
<dbReference type="InterPro" id="IPR051163">
    <property type="entry name" value="Sodium:Solute_Symporter_SSF"/>
</dbReference>
<evidence type="ECO:0000256" key="8">
    <source>
        <dbReference type="ARBA" id="ARBA00023065"/>
    </source>
</evidence>
<comment type="caution">
    <text evidence="13">The sequence shown here is derived from an EMBL/GenBank/DDBJ whole genome shotgun (WGS) entry which is preliminary data.</text>
</comment>
<feature type="transmembrane region" description="Helical" evidence="12">
    <location>
        <begin position="152"/>
        <end position="170"/>
    </location>
</feature>
<feature type="transmembrane region" description="Helical" evidence="12">
    <location>
        <begin position="534"/>
        <end position="551"/>
    </location>
</feature>
<keyword evidence="9 12" id="KW-0472">Membrane</keyword>
<sequence>MQILDWIVLAGTLLTIVGYGTWKTRGRKNVQDYVRGGNSSSWWTIGLSVMATQASAITFLSTPGQAFHDGMGFVQFYFGVPLAMVIICMVFIPLYHRLKVYTAYEFLENRFDLKTRSLTAILFLIQRGLSAGITIFAPAIILSAVLGWNLTYLNIIIGILVIIYTVSGGTKAVSITQKHQMAVIFTGMFVAFFLIISYLPANITFTKALEIAGASGKMDVLDFSFDLENRYTVWSGIIGGTFLALSYFGTDQSQVQRYLSGKSVKEMQMGLIFNGLLKVPMQFFILLVGIMVFVFYQFNTSPINFNPAAENAILDSSFAQDYKILQEEQAKIFNDKKTLIEAYAETNDASYIEAIDMANKADKANREAAKLLIQKSADEKFVSIETNDKDYVFIHFILNNLPRGLIGLLLAVILSAAMSSTASELNALASTTSLDLYKRNFAQDKDESHYVKATKWFTLGWGILAIIIACVAYLADNLIQLVNIIGSIFYGNVLGIFLLAFFVNYVKGRAVFVAAIITQVLIIMVWYLDWLPYLWLNLLGCIMVMVLALILQSTHKLNGKQG</sequence>
<evidence type="ECO:0000256" key="3">
    <source>
        <dbReference type="ARBA" id="ARBA00022448"/>
    </source>
</evidence>
<evidence type="ECO:0000256" key="6">
    <source>
        <dbReference type="ARBA" id="ARBA00022989"/>
    </source>
</evidence>
<protein>
    <submittedName>
        <fullName evidence="13">Sodium:solute symporter</fullName>
    </submittedName>
</protein>
<keyword evidence="5 12" id="KW-0812">Transmembrane</keyword>
<dbReference type="Gene3D" id="1.20.1730.10">
    <property type="entry name" value="Sodium/glucose cotransporter"/>
    <property type="match status" value="1"/>
</dbReference>
<dbReference type="PANTHER" id="PTHR42985:SF40">
    <property type="entry name" value="LD47995P-RELATED"/>
    <property type="match status" value="1"/>
</dbReference>
<dbReference type="PROSITE" id="PS50283">
    <property type="entry name" value="NA_SOLUT_SYMP_3"/>
    <property type="match status" value="1"/>
</dbReference>
<evidence type="ECO:0000313" key="14">
    <source>
        <dbReference type="Proteomes" id="UP001595953"/>
    </source>
</evidence>
<dbReference type="Pfam" id="PF00474">
    <property type="entry name" value="SSF"/>
    <property type="match status" value="2"/>
</dbReference>
<accession>A0ABV9N2V0</accession>
<keyword evidence="3" id="KW-0813">Transport</keyword>
<feature type="transmembrane region" description="Helical" evidence="12">
    <location>
        <begin position="231"/>
        <end position="250"/>
    </location>
</feature>
<dbReference type="EMBL" id="JBHSGP010000008">
    <property type="protein sequence ID" value="MFC4721609.1"/>
    <property type="molecule type" value="Genomic_DNA"/>
</dbReference>
<evidence type="ECO:0000256" key="10">
    <source>
        <dbReference type="ARBA" id="ARBA00023201"/>
    </source>
</evidence>
<evidence type="ECO:0000256" key="1">
    <source>
        <dbReference type="ARBA" id="ARBA00004651"/>
    </source>
</evidence>
<evidence type="ECO:0000313" key="13">
    <source>
        <dbReference type="EMBL" id="MFC4721609.1"/>
    </source>
</evidence>
<feature type="transmembrane region" description="Helical" evidence="12">
    <location>
        <begin position="117"/>
        <end position="146"/>
    </location>
</feature>
<evidence type="ECO:0000256" key="9">
    <source>
        <dbReference type="ARBA" id="ARBA00023136"/>
    </source>
</evidence>
<evidence type="ECO:0000256" key="12">
    <source>
        <dbReference type="SAM" id="Phobius"/>
    </source>
</evidence>
<feature type="transmembrane region" description="Helical" evidence="12">
    <location>
        <begin position="271"/>
        <end position="296"/>
    </location>
</feature>
<name>A0ABV9N2V0_9FLAO</name>
<feature type="transmembrane region" description="Helical" evidence="12">
    <location>
        <begin position="74"/>
        <end position="96"/>
    </location>
</feature>
<dbReference type="RefSeq" id="WP_387961416.1">
    <property type="nucleotide sequence ID" value="NZ_JBHSGP010000008.1"/>
</dbReference>
<proteinExistence type="inferred from homology"/>
<keyword evidence="14" id="KW-1185">Reference proteome</keyword>
<dbReference type="InterPro" id="IPR001734">
    <property type="entry name" value="Na/solute_symporter"/>
</dbReference>
<gene>
    <name evidence="13" type="ORF">ACFO5O_04720</name>
</gene>
<evidence type="ECO:0000256" key="7">
    <source>
        <dbReference type="ARBA" id="ARBA00023053"/>
    </source>
</evidence>
<evidence type="ECO:0000256" key="5">
    <source>
        <dbReference type="ARBA" id="ARBA00022692"/>
    </source>
</evidence>
<evidence type="ECO:0000256" key="2">
    <source>
        <dbReference type="ARBA" id="ARBA00006434"/>
    </source>
</evidence>
<feature type="transmembrane region" description="Helical" evidence="12">
    <location>
        <begin position="510"/>
        <end position="528"/>
    </location>
</feature>
<organism evidence="13 14">
    <name type="scientific">Geojedonia litorea</name>
    <dbReference type="NCBI Taxonomy" id="1268269"/>
    <lineage>
        <taxon>Bacteria</taxon>
        <taxon>Pseudomonadati</taxon>
        <taxon>Bacteroidota</taxon>
        <taxon>Flavobacteriia</taxon>
        <taxon>Flavobacteriales</taxon>
        <taxon>Flavobacteriaceae</taxon>
        <taxon>Geojedonia</taxon>
    </lineage>
</organism>
<evidence type="ECO:0000256" key="4">
    <source>
        <dbReference type="ARBA" id="ARBA00022475"/>
    </source>
</evidence>
<feature type="transmembrane region" description="Helical" evidence="12">
    <location>
        <begin position="182"/>
        <end position="201"/>
    </location>
</feature>
<comment type="subcellular location">
    <subcellularLocation>
        <location evidence="1">Cell membrane</location>
        <topology evidence="1">Multi-pass membrane protein</topology>
    </subcellularLocation>
</comment>
<keyword evidence="7" id="KW-0915">Sodium</keyword>
<dbReference type="CDD" id="cd11494">
    <property type="entry name" value="SLC5sbd_NIS-like_u2"/>
    <property type="match status" value="1"/>
</dbReference>